<dbReference type="EMBL" id="BDSP01000084">
    <property type="protein sequence ID" value="GAX14883.1"/>
    <property type="molecule type" value="Genomic_DNA"/>
</dbReference>
<feature type="binding site" evidence="6">
    <location>
        <position position="132"/>
    </location>
    <ligand>
        <name>ATP</name>
        <dbReference type="ChEBI" id="CHEBI:30616"/>
    </ligand>
</feature>
<evidence type="ECO:0000259" key="7">
    <source>
        <dbReference type="PROSITE" id="PS50011"/>
    </source>
</evidence>
<comment type="caution">
    <text evidence="9">The sequence shown here is derived from an EMBL/GenBank/DDBJ whole genome shotgun (WGS) entry which is preliminary data.</text>
</comment>
<dbReference type="PROSITE" id="PS00107">
    <property type="entry name" value="PROTEIN_KINASE_ATP"/>
    <property type="match status" value="1"/>
</dbReference>
<keyword evidence="4" id="KW-0418">Kinase</keyword>
<dbReference type="PROSITE" id="PS50042">
    <property type="entry name" value="CNMP_BINDING_3"/>
    <property type="match status" value="2"/>
</dbReference>
<organism evidence="9 10">
    <name type="scientific">Fistulifera solaris</name>
    <name type="common">Oleaginous diatom</name>
    <dbReference type="NCBI Taxonomy" id="1519565"/>
    <lineage>
        <taxon>Eukaryota</taxon>
        <taxon>Sar</taxon>
        <taxon>Stramenopiles</taxon>
        <taxon>Ochrophyta</taxon>
        <taxon>Bacillariophyta</taxon>
        <taxon>Bacillariophyceae</taxon>
        <taxon>Bacillariophycidae</taxon>
        <taxon>Naviculales</taxon>
        <taxon>Naviculaceae</taxon>
        <taxon>Fistulifera</taxon>
    </lineage>
</organism>
<reference evidence="9 10" key="1">
    <citation type="journal article" date="2015" name="Plant Cell">
        <title>Oil accumulation by the oleaginous diatom Fistulifera solaris as revealed by the genome and transcriptome.</title>
        <authorList>
            <person name="Tanaka T."/>
            <person name="Maeda Y."/>
            <person name="Veluchamy A."/>
            <person name="Tanaka M."/>
            <person name="Abida H."/>
            <person name="Marechal E."/>
            <person name="Bowler C."/>
            <person name="Muto M."/>
            <person name="Sunaga Y."/>
            <person name="Tanaka M."/>
            <person name="Yoshino T."/>
            <person name="Taniguchi T."/>
            <person name="Fukuda Y."/>
            <person name="Nemoto M."/>
            <person name="Matsumoto M."/>
            <person name="Wong P.S."/>
            <person name="Aburatani S."/>
            <person name="Fujibuchi W."/>
        </authorList>
    </citation>
    <scope>NUCLEOTIDE SEQUENCE [LARGE SCALE GENOMIC DNA]</scope>
    <source>
        <strain evidence="9 10">JPCC DA0580</strain>
    </source>
</reference>
<keyword evidence="10" id="KW-1185">Reference proteome</keyword>
<feature type="domain" description="Protein kinase" evidence="7">
    <location>
        <begin position="103"/>
        <end position="376"/>
    </location>
</feature>
<dbReference type="InterPro" id="IPR011009">
    <property type="entry name" value="Kinase-like_dom_sf"/>
</dbReference>
<dbReference type="Proteomes" id="UP000198406">
    <property type="component" value="Unassembled WGS sequence"/>
</dbReference>
<evidence type="ECO:0000256" key="4">
    <source>
        <dbReference type="ARBA" id="ARBA00022777"/>
    </source>
</evidence>
<dbReference type="FunFam" id="1.10.510.10:FF:000571">
    <property type="entry name" value="Maternal embryonic leucine zipper kinase"/>
    <property type="match status" value="1"/>
</dbReference>
<sequence>MWRFILRRHPRQARFFSQQLALRQITTRIDYATPTFAGLVSWIIAWELYHRKDESSSSSSSGCEGRLLPHVVPQLPTNPRKETLRLLQEMSDQTELSTRYEVDWDEGPLGVGAFGTVYWGVDKKTGEPVALKKIPKELTDEEAFLREMTALMHIQKAGGHPYICSLRDCYADGQHYYLIFDLVSGGEMFDHLVDQGSYSERDAARLVREVASALAFLHGLGTTHGDLKPENLMLSTKNPSDACIKLVDFGCALVEDEDNGKAVEEDENTVAAFTVAYCPPEILRAEDPTMSPAMDMWALGVILYIMLTGIHPFDLRGDSSDEEIEKTILSGKKPPLKNSSIAYHLSDSAIDIIEKLIEPDPSKRLTADEMLEHPWVIGTTASSDAMTGASKKLSMFRAYRTKMSAKVFANIVSWSDDEGADDVSKRVSLIERSFRAFDSKQRGYLTRESVEELLPDTEKPRKSSFSLFGKNDPAKLSLSGFSDLLAENMQNKYFPKNHIVYKEGSIGNHMYFINSGTVLIETESGSVVTRGAGDFFGEGALLNPKKTRSATIRCLTPVHAMEISREYFEKYLASSDADLLLTLKEKDIIRKRNRAKMILRLQKNLKEMHYRNGQTIFSPGDASDHLFIVEKGKVDILMDGSNVFSATPGNVFGEYAAITGRRRNCSAECSDEDGCKLLKMMGRDFRKLVQLSPELGSSLRDLSIRRDFKKAVVKRINKEFPYNAPLEAFNAIRSNICKEECLCQEAISVLMRELNPEFTNEDMGEVMRTLGLSENESLSFEAFKKIFIADKQRSKAI</sequence>
<dbReference type="SMART" id="SM00220">
    <property type="entry name" value="S_TKc"/>
    <property type="match status" value="1"/>
</dbReference>
<dbReference type="SUPFAM" id="SSF56112">
    <property type="entry name" value="Protein kinase-like (PK-like)"/>
    <property type="match status" value="1"/>
</dbReference>
<protein>
    <submittedName>
        <fullName evidence="9">Uncharacterized protein</fullName>
    </submittedName>
</protein>
<dbReference type="InterPro" id="IPR017441">
    <property type="entry name" value="Protein_kinase_ATP_BS"/>
</dbReference>
<evidence type="ECO:0000256" key="3">
    <source>
        <dbReference type="ARBA" id="ARBA00022741"/>
    </source>
</evidence>
<dbReference type="InterPro" id="IPR014710">
    <property type="entry name" value="RmlC-like_jellyroll"/>
</dbReference>
<proteinExistence type="predicted"/>
<dbReference type="SUPFAM" id="SSF51206">
    <property type="entry name" value="cAMP-binding domain-like"/>
    <property type="match status" value="2"/>
</dbReference>
<dbReference type="Gene3D" id="1.10.510.10">
    <property type="entry name" value="Transferase(Phosphotransferase) domain 1"/>
    <property type="match status" value="1"/>
</dbReference>
<evidence type="ECO:0000256" key="5">
    <source>
        <dbReference type="ARBA" id="ARBA00022840"/>
    </source>
</evidence>
<keyword evidence="5 6" id="KW-0067">ATP-binding</keyword>
<evidence type="ECO:0000256" key="2">
    <source>
        <dbReference type="ARBA" id="ARBA00022679"/>
    </source>
</evidence>
<evidence type="ECO:0000256" key="1">
    <source>
        <dbReference type="ARBA" id="ARBA00022527"/>
    </source>
</evidence>
<keyword evidence="2" id="KW-0808">Transferase</keyword>
<dbReference type="Pfam" id="PF00027">
    <property type="entry name" value="cNMP_binding"/>
    <property type="match status" value="2"/>
</dbReference>
<dbReference type="InterPro" id="IPR018490">
    <property type="entry name" value="cNMP-bd_dom_sf"/>
</dbReference>
<dbReference type="CDD" id="cd00038">
    <property type="entry name" value="CAP_ED"/>
    <property type="match status" value="2"/>
</dbReference>
<evidence type="ECO:0000313" key="9">
    <source>
        <dbReference type="EMBL" id="GAX14883.1"/>
    </source>
</evidence>
<dbReference type="Gene3D" id="2.60.120.10">
    <property type="entry name" value="Jelly Rolls"/>
    <property type="match status" value="2"/>
</dbReference>
<dbReference type="GO" id="GO:0005524">
    <property type="term" value="F:ATP binding"/>
    <property type="evidence" value="ECO:0007669"/>
    <property type="project" value="UniProtKB-UniRule"/>
</dbReference>
<accession>A0A1Z5JLI7</accession>
<keyword evidence="3 6" id="KW-0547">Nucleotide-binding</keyword>
<dbReference type="InterPro" id="IPR000595">
    <property type="entry name" value="cNMP-bd_dom"/>
</dbReference>
<dbReference type="SUPFAM" id="SSF47473">
    <property type="entry name" value="EF-hand"/>
    <property type="match status" value="1"/>
</dbReference>
<evidence type="ECO:0000259" key="8">
    <source>
        <dbReference type="PROSITE" id="PS50042"/>
    </source>
</evidence>
<dbReference type="InterPro" id="IPR011992">
    <property type="entry name" value="EF-hand-dom_pair"/>
</dbReference>
<feature type="domain" description="Cyclic nucleotide-binding" evidence="8">
    <location>
        <begin position="589"/>
        <end position="689"/>
    </location>
</feature>
<dbReference type="PROSITE" id="PS00889">
    <property type="entry name" value="CNMP_BINDING_2"/>
    <property type="match status" value="1"/>
</dbReference>
<dbReference type="SMART" id="SM00100">
    <property type="entry name" value="cNMP"/>
    <property type="match status" value="2"/>
</dbReference>
<dbReference type="AlphaFoldDB" id="A0A1Z5JLI7"/>
<feature type="domain" description="Cyclic nucleotide-binding" evidence="8">
    <location>
        <begin position="485"/>
        <end position="572"/>
    </location>
</feature>
<dbReference type="OrthoDB" id="40902at2759"/>
<dbReference type="PROSITE" id="PS50011">
    <property type="entry name" value="PROTEIN_KINASE_DOM"/>
    <property type="match status" value="1"/>
</dbReference>
<name>A0A1Z5JLI7_FISSO</name>
<gene>
    <name evidence="9" type="ORF">FisN_29Lh098</name>
</gene>
<dbReference type="InterPro" id="IPR050205">
    <property type="entry name" value="CDPK_Ser/Thr_kinases"/>
</dbReference>
<dbReference type="PANTHER" id="PTHR24349">
    <property type="entry name" value="SERINE/THREONINE-PROTEIN KINASE"/>
    <property type="match status" value="1"/>
</dbReference>
<dbReference type="InterPro" id="IPR018488">
    <property type="entry name" value="cNMP-bd_CS"/>
</dbReference>
<dbReference type="GO" id="GO:0004674">
    <property type="term" value="F:protein serine/threonine kinase activity"/>
    <property type="evidence" value="ECO:0007669"/>
    <property type="project" value="UniProtKB-KW"/>
</dbReference>
<dbReference type="Pfam" id="PF00069">
    <property type="entry name" value="Pkinase"/>
    <property type="match status" value="1"/>
</dbReference>
<evidence type="ECO:0000256" key="6">
    <source>
        <dbReference type="PROSITE-ProRule" id="PRU10141"/>
    </source>
</evidence>
<keyword evidence="1" id="KW-0723">Serine/threonine-protein kinase</keyword>
<dbReference type="InParanoid" id="A0A1Z5JLI7"/>
<dbReference type="InterPro" id="IPR000719">
    <property type="entry name" value="Prot_kinase_dom"/>
</dbReference>
<evidence type="ECO:0000313" key="10">
    <source>
        <dbReference type="Proteomes" id="UP000198406"/>
    </source>
</evidence>